<gene>
    <name evidence="2" type="ORF">ACFFH4_14120</name>
</gene>
<proteinExistence type="predicted"/>
<name>A0ABV6NHC8_9BACI</name>
<feature type="signal peptide" evidence="1">
    <location>
        <begin position="1"/>
        <end position="27"/>
    </location>
</feature>
<evidence type="ECO:0000256" key="1">
    <source>
        <dbReference type="SAM" id="SignalP"/>
    </source>
</evidence>
<organism evidence="2 3">
    <name type="scientific">Halalkalibacter alkalisediminis</name>
    <dbReference type="NCBI Taxonomy" id="935616"/>
    <lineage>
        <taxon>Bacteria</taxon>
        <taxon>Bacillati</taxon>
        <taxon>Bacillota</taxon>
        <taxon>Bacilli</taxon>
        <taxon>Bacillales</taxon>
        <taxon>Bacillaceae</taxon>
        <taxon>Halalkalibacter</taxon>
    </lineage>
</organism>
<dbReference type="EMBL" id="JBHLTR010000017">
    <property type="protein sequence ID" value="MFC0560175.1"/>
    <property type="molecule type" value="Genomic_DNA"/>
</dbReference>
<evidence type="ECO:0000313" key="3">
    <source>
        <dbReference type="Proteomes" id="UP001589833"/>
    </source>
</evidence>
<reference evidence="2 3" key="1">
    <citation type="submission" date="2024-09" db="EMBL/GenBank/DDBJ databases">
        <authorList>
            <person name="Sun Q."/>
            <person name="Mori K."/>
        </authorList>
    </citation>
    <scope>NUCLEOTIDE SEQUENCE [LARGE SCALE GENOMIC DNA]</scope>
    <source>
        <strain evidence="2 3">NCAIM B.02301</strain>
    </source>
</reference>
<accession>A0ABV6NHC8</accession>
<dbReference type="RefSeq" id="WP_273840382.1">
    <property type="nucleotide sequence ID" value="NZ_JAQQWT010000002.1"/>
</dbReference>
<sequence>MNVKLITYMALAICLSFGAFSSLVVVANYNDEKEVEEFVKGNNYLPVKEAIAIFEKKVNKKVSLPSVLPFEPTHRFGKVTDNGDLQIHYMKLNHDHHEDFIFYIMYPDSEMDQHLTQEDKIITLEDGNKAYYRVNSTHLRTLAFKKNGWGYLIGGNPKQNSKYNVQGLIEIANSIK</sequence>
<comment type="caution">
    <text evidence="2">The sequence shown here is derived from an EMBL/GenBank/DDBJ whole genome shotgun (WGS) entry which is preliminary data.</text>
</comment>
<feature type="chain" id="PRO_5047263193" evidence="1">
    <location>
        <begin position="28"/>
        <end position="176"/>
    </location>
</feature>
<protein>
    <submittedName>
        <fullName evidence="2">Autoinducer</fullName>
    </submittedName>
</protein>
<keyword evidence="3" id="KW-1185">Reference proteome</keyword>
<evidence type="ECO:0000313" key="2">
    <source>
        <dbReference type="EMBL" id="MFC0560175.1"/>
    </source>
</evidence>
<keyword evidence="1" id="KW-0732">Signal</keyword>
<dbReference type="Proteomes" id="UP001589833">
    <property type="component" value="Unassembled WGS sequence"/>
</dbReference>